<dbReference type="Proteomes" id="UP001530377">
    <property type="component" value="Unassembled WGS sequence"/>
</dbReference>
<feature type="region of interest" description="Disordered" evidence="1">
    <location>
        <begin position="216"/>
        <end position="246"/>
    </location>
</feature>
<dbReference type="InterPro" id="IPR029028">
    <property type="entry name" value="Alpha/beta_knot_MTases"/>
</dbReference>
<comment type="caution">
    <text evidence="2">The sequence shown here is derived from an EMBL/GenBank/DDBJ whole genome shotgun (WGS) entry which is preliminary data.</text>
</comment>
<keyword evidence="3" id="KW-1185">Reference proteome</keyword>
<evidence type="ECO:0000256" key="1">
    <source>
        <dbReference type="SAM" id="MobiDB-lite"/>
    </source>
</evidence>
<name>A0ABD3SFT4_9STRA</name>
<feature type="compositionally biased region" description="Low complexity" evidence="1">
    <location>
        <begin position="226"/>
        <end position="238"/>
    </location>
</feature>
<dbReference type="PANTHER" id="PTHR43191:SF7">
    <property type="entry name" value="OBP33PEP LIKE PROTEIN"/>
    <property type="match status" value="1"/>
</dbReference>
<sequence length="337" mass="37329">MSNLDNQAIVGTERRWYLLLSNPSKTTHLGTLIRCAAAFRAHQLLLVGHDKFNCQGSFGSHLFLDIVAFPSWDGVWEYLGLGGDDNINGNDDRGHDVNDSTSLCESSRQRDPIDVVGILGAYGGGDEIYSPDGMAVYEGADSFASLIPPDHADEERGDMTTCRLPRRSYPIHTRPFTSDVCFLLSRDTRGLPISQARLCTGFVHVPHLSFDDSILLPIDRPPPPQSNSSDDSMSINSPTNDPPITTTRITQSNLLDTATTLSIVLHHFTAWAGYSERTFDESQKFVKDSKPNARRRLCRVVNECNKEQDRGGDDDKDVMDSTTLWNETCGELQGGDY</sequence>
<gene>
    <name evidence="2" type="ORF">ACHAXA_008895</name>
</gene>
<dbReference type="EMBL" id="JALLPB020000039">
    <property type="protein sequence ID" value="KAL3823400.1"/>
    <property type="molecule type" value="Genomic_DNA"/>
</dbReference>
<proteinExistence type="predicted"/>
<dbReference type="PANTHER" id="PTHR43191">
    <property type="entry name" value="RRNA METHYLTRANSFERASE 3"/>
    <property type="match status" value="1"/>
</dbReference>
<organism evidence="2 3">
    <name type="scientific">Cyclostephanos tholiformis</name>
    <dbReference type="NCBI Taxonomy" id="382380"/>
    <lineage>
        <taxon>Eukaryota</taxon>
        <taxon>Sar</taxon>
        <taxon>Stramenopiles</taxon>
        <taxon>Ochrophyta</taxon>
        <taxon>Bacillariophyta</taxon>
        <taxon>Coscinodiscophyceae</taxon>
        <taxon>Thalassiosirophycidae</taxon>
        <taxon>Stephanodiscales</taxon>
        <taxon>Stephanodiscaceae</taxon>
        <taxon>Cyclostephanos</taxon>
    </lineage>
</organism>
<protein>
    <submittedName>
        <fullName evidence="2">Uncharacterized protein</fullName>
    </submittedName>
</protein>
<dbReference type="InterPro" id="IPR051259">
    <property type="entry name" value="rRNA_Methyltransferase"/>
</dbReference>
<dbReference type="AlphaFoldDB" id="A0ABD3SFT4"/>
<evidence type="ECO:0000313" key="2">
    <source>
        <dbReference type="EMBL" id="KAL3823400.1"/>
    </source>
</evidence>
<dbReference type="InterPro" id="IPR029026">
    <property type="entry name" value="tRNA_m1G_MTases_N"/>
</dbReference>
<reference evidence="2 3" key="1">
    <citation type="submission" date="2024-10" db="EMBL/GenBank/DDBJ databases">
        <title>Updated reference genomes for cyclostephanoid diatoms.</title>
        <authorList>
            <person name="Roberts W.R."/>
            <person name="Alverson A.J."/>
        </authorList>
    </citation>
    <scope>NUCLEOTIDE SEQUENCE [LARGE SCALE GENOMIC DNA]</scope>
    <source>
        <strain evidence="2 3">AJA228-03</strain>
    </source>
</reference>
<evidence type="ECO:0000313" key="3">
    <source>
        <dbReference type="Proteomes" id="UP001530377"/>
    </source>
</evidence>
<dbReference type="Gene3D" id="3.40.1280.10">
    <property type="match status" value="1"/>
</dbReference>
<dbReference type="SUPFAM" id="SSF75217">
    <property type="entry name" value="alpha/beta knot"/>
    <property type="match status" value="1"/>
</dbReference>
<accession>A0ABD3SFT4</accession>